<evidence type="ECO:0000313" key="1">
    <source>
        <dbReference type="EMBL" id="KAK9038727.1"/>
    </source>
</evidence>
<protein>
    <submittedName>
        <fullName evidence="1">Uncharacterized protein</fullName>
    </submittedName>
</protein>
<accession>A0ABR2TMM9</accession>
<gene>
    <name evidence="1" type="ORF">V6N11_023583</name>
</gene>
<keyword evidence="2" id="KW-1185">Reference proteome</keyword>
<sequence>MTVVYVPTSEFDKIVVAVAQRRQAPELCSSIGLTHKMPKFKAALRIASWRRWDFKNLSGSCYQDSVLHKL</sequence>
<evidence type="ECO:0000313" key="2">
    <source>
        <dbReference type="Proteomes" id="UP001396334"/>
    </source>
</evidence>
<name>A0ABR2TMM9_9ROSI</name>
<proteinExistence type="predicted"/>
<reference evidence="1 2" key="1">
    <citation type="journal article" date="2024" name="G3 (Bethesda)">
        <title>Genome assembly of Hibiscus sabdariffa L. provides insights into metabolisms of medicinal natural products.</title>
        <authorList>
            <person name="Kim T."/>
        </authorList>
    </citation>
    <scope>NUCLEOTIDE SEQUENCE [LARGE SCALE GENOMIC DNA]</scope>
    <source>
        <strain evidence="1">TK-2024</strain>
        <tissue evidence="1">Old leaves</tissue>
    </source>
</reference>
<organism evidence="1 2">
    <name type="scientific">Hibiscus sabdariffa</name>
    <name type="common">roselle</name>
    <dbReference type="NCBI Taxonomy" id="183260"/>
    <lineage>
        <taxon>Eukaryota</taxon>
        <taxon>Viridiplantae</taxon>
        <taxon>Streptophyta</taxon>
        <taxon>Embryophyta</taxon>
        <taxon>Tracheophyta</taxon>
        <taxon>Spermatophyta</taxon>
        <taxon>Magnoliopsida</taxon>
        <taxon>eudicotyledons</taxon>
        <taxon>Gunneridae</taxon>
        <taxon>Pentapetalae</taxon>
        <taxon>rosids</taxon>
        <taxon>malvids</taxon>
        <taxon>Malvales</taxon>
        <taxon>Malvaceae</taxon>
        <taxon>Malvoideae</taxon>
        <taxon>Hibiscus</taxon>
    </lineage>
</organism>
<dbReference type="Proteomes" id="UP001396334">
    <property type="component" value="Unassembled WGS sequence"/>
</dbReference>
<dbReference type="EMBL" id="JBBPBN010000005">
    <property type="protein sequence ID" value="KAK9038727.1"/>
    <property type="molecule type" value="Genomic_DNA"/>
</dbReference>
<comment type="caution">
    <text evidence="1">The sequence shown here is derived from an EMBL/GenBank/DDBJ whole genome shotgun (WGS) entry which is preliminary data.</text>
</comment>